<dbReference type="OrthoDB" id="341353at2759"/>
<evidence type="ECO:0000256" key="1">
    <source>
        <dbReference type="SAM" id="Phobius"/>
    </source>
</evidence>
<dbReference type="EMBL" id="PJQM01000007">
    <property type="protein sequence ID" value="RCI07284.1"/>
    <property type="molecule type" value="Genomic_DNA"/>
</dbReference>
<feature type="transmembrane region" description="Helical" evidence="1">
    <location>
        <begin position="148"/>
        <end position="168"/>
    </location>
</feature>
<protein>
    <recommendedName>
        <fullName evidence="4">TLC domain-containing protein</fullName>
    </recommendedName>
</protein>
<dbReference type="Proteomes" id="UP000253551">
    <property type="component" value="Unassembled WGS sequence"/>
</dbReference>
<feature type="transmembrane region" description="Helical" evidence="1">
    <location>
        <begin position="86"/>
        <end position="107"/>
    </location>
</feature>
<organism evidence="2 3">
    <name type="scientific">Rhizopus stolonifer</name>
    <name type="common">Rhizopus nigricans</name>
    <dbReference type="NCBI Taxonomy" id="4846"/>
    <lineage>
        <taxon>Eukaryota</taxon>
        <taxon>Fungi</taxon>
        <taxon>Fungi incertae sedis</taxon>
        <taxon>Mucoromycota</taxon>
        <taxon>Mucoromycotina</taxon>
        <taxon>Mucoromycetes</taxon>
        <taxon>Mucorales</taxon>
        <taxon>Mucorineae</taxon>
        <taxon>Rhizopodaceae</taxon>
        <taxon>Rhizopus</taxon>
    </lineage>
</organism>
<gene>
    <name evidence="2" type="ORF">CU098_014018</name>
</gene>
<feature type="transmembrane region" description="Helical" evidence="1">
    <location>
        <begin position="175"/>
        <end position="193"/>
    </location>
</feature>
<evidence type="ECO:0000313" key="3">
    <source>
        <dbReference type="Proteomes" id="UP000253551"/>
    </source>
</evidence>
<dbReference type="AlphaFoldDB" id="A0A367KYM6"/>
<keyword evidence="1" id="KW-1133">Transmembrane helix</keyword>
<reference evidence="2 3" key="1">
    <citation type="journal article" date="2018" name="G3 (Bethesda)">
        <title>Phylogenetic and Phylogenomic Definition of Rhizopus Species.</title>
        <authorList>
            <person name="Gryganskyi A.P."/>
            <person name="Golan J."/>
            <person name="Dolatabadi S."/>
            <person name="Mondo S."/>
            <person name="Robb S."/>
            <person name="Idnurm A."/>
            <person name="Muszewska A."/>
            <person name="Steczkiewicz K."/>
            <person name="Masonjones S."/>
            <person name="Liao H.L."/>
            <person name="Gajdeczka M.T."/>
            <person name="Anike F."/>
            <person name="Vuek A."/>
            <person name="Anishchenko I.M."/>
            <person name="Voigt K."/>
            <person name="de Hoog G.S."/>
            <person name="Smith M.E."/>
            <person name="Heitman J."/>
            <person name="Vilgalys R."/>
            <person name="Stajich J.E."/>
        </authorList>
    </citation>
    <scope>NUCLEOTIDE SEQUENCE [LARGE SCALE GENOMIC DNA]</scope>
    <source>
        <strain evidence="2 3">LSU 92-RS-03</strain>
    </source>
</reference>
<keyword evidence="3" id="KW-1185">Reference proteome</keyword>
<evidence type="ECO:0008006" key="4">
    <source>
        <dbReference type="Google" id="ProtNLM"/>
    </source>
</evidence>
<dbReference type="STRING" id="4846.A0A367KYM6"/>
<feature type="transmembrane region" description="Helical" evidence="1">
    <location>
        <begin position="45"/>
        <end position="66"/>
    </location>
</feature>
<proteinExistence type="predicted"/>
<name>A0A367KYM6_RHIST</name>
<comment type="caution">
    <text evidence="2">The sequence shown here is derived from an EMBL/GenBank/DDBJ whole genome shotgun (WGS) entry which is preliminary data.</text>
</comment>
<evidence type="ECO:0000313" key="2">
    <source>
        <dbReference type="EMBL" id="RCI07284.1"/>
    </source>
</evidence>
<feature type="transmembrane region" description="Helical" evidence="1">
    <location>
        <begin position="6"/>
        <end position="33"/>
    </location>
</feature>
<accession>A0A367KYM6</accession>
<keyword evidence="1" id="KW-0472">Membrane</keyword>
<keyword evidence="1" id="KW-0812">Transmembrane</keyword>
<sequence length="201" mass="23521">MVQKLSLIQVFSLPIVPISFLLSFTSLVLFFYYIKNRFVKTDKQVSWILTFASSLVCTVVSIPYFLSFWKSGWDMNLLSMDSNFHTAMVCFFISYLVLDLFLGSIYYRQRITVLTGWIHHPLTSCLLELPTLLLALGSFSDQWRCDLLFASTFFVLRIVFHTNMIVALKEHHRLQMLWMVALAIFPLHAYWFYADTLAITR</sequence>